<feature type="domain" description="Mos1 transposase HTH" evidence="2">
    <location>
        <begin position="13"/>
        <end position="61"/>
    </location>
</feature>
<dbReference type="Proteomes" id="UP000230233">
    <property type="component" value="Unassembled WGS sequence"/>
</dbReference>
<dbReference type="GO" id="GO:0045087">
    <property type="term" value="P:innate immune response"/>
    <property type="evidence" value="ECO:0007669"/>
    <property type="project" value="TreeGrafter"/>
</dbReference>
<dbReference type="InterPro" id="IPR002900">
    <property type="entry name" value="DUF38/FTH_CAE_spp"/>
</dbReference>
<dbReference type="AlphaFoldDB" id="A0A2G5SI71"/>
<evidence type="ECO:0000259" key="2">
    <source>
        <dbReference type="Pfam" id="PF17906"/>
    </source>
</evidence>
<name>A0A2G5SI71_9PELO</name>
<reference evidence="4" key="1">
    <citation type="submission" date="2017-10" db="EMBL/GenBank/DDBJ databases">
        <title>Rapid genome shrinkage in a self-fertile nematode reveals novel sperm competition proteins.</title>
        <authorList>
            <person name="Yin D."/>
            <person name="Schwarz E.M."/>
            <person name="Thomas C.G."/>
            <person name="Felde R.L."/>
            <person name="Korf I.F."/>
            <person name="Cutter A.D."/>
            <person name="Schartner C.M."/>
            <person name="Ralston E.J."/>
            <person name="Meyer B.J."/>
            <person name="Haag E.S."/>
        </authorList>
    </citation>
    <scope>NUCLEOTIDE SEQUENCE [LARGE SCALE GENOMIC DNA]</scope>
    <source>
        <strain evidence="4">JU1422</strain>
    </source>
</reference>
<dbReference type="Pfam" id="PF01827">
    <property type="entry name" value="FTH"/>
    <property type="match status" value="1"/>
</dbReference>
<keyword evidence="4" id="KW-1185">Reference proteome</keyword>
<comment type="caution">
    <text evidence="3">The sequence shown here is derived from an EMBL/GenBank/DDBJ whole genome shotgun (WGS) entry which is preliminary data.</text>
</comment>
<accession>A0A2G5SI71</accession>
<sequence length="393" mass="46378">MGKIPEILKNNDHYLKSCILYEVAMKKPIFDSYQSFCNVVGQDVMEYQDFEFWYGRFCEGELDFDYDRSMDSAEPKTLMDMSTKLMRKITDDLNPVERRYLRSMNQDLKKYIDSFPTVFENISLIAVENQLFWKLNENEYECKTEGDGCTFSKPKCLKIEKSDEDCYVCKKSEKITETYEKSYMKKGLEYLTPLFKIPNLQTNHLRFVSTIQSPELDAILPVPFYAKSGYIQEFNFDNLVQHLSILKAGFLEEFTIKYDPPFGIELLTKIFETEQFKQAQGVKFHCYLDINVEGLIHFSHLKQFFCAVNAIEPEEILRIRDIISTFKNLGKVRIQFDRNESPIRQFAEVLDEEIPEGPVESFTHRYQIPESNRTLEMTIRKISTHCYWIDIKV</sequence>
<evidence type="ECO:0000259" key="1">
    <source>
        <dbReference type="Pfam" id="PF01827"/>
    </source>
</evidence>
<protein>
    <recommendedName>
        <fullName evidence="5">Mos1 transposase HTH domain-containing protein</fullName>
    </recommendedName>
</protein>
<dbReference type="Pfam" id="PF17906">
    <property type="entry name" value="HTH_48"/>
    <property type="match status" value="1"/>
</dbReference>
<dbReference type="PANTHER" id="PTHR23015">
    <property type="entry name" value="UNCHARACTERIZED C.ELEGANS PROTEIN"/>
    <property type="match status" value="1"/>
</dbReference>
<gene>
    <name evidence="3" type="ORF">B9Z55_026955</name>
</gene>
<feature type="domain" description="DUF38" evidence="1">
    <location>
        <begin position="224"/>
        <end position="351"/>
    </location>
</feature>
<dbReference type="InterPro" id="IPR040161">
    <property type="entry name" value="FB224"/>
</dbReference>
<dbReference type="PANTHER" id="PTHR23015:SF4">
    <property type="entry name" value="DUF38 DOMAIN-CONTAINING PROTEIN-RELATED"/>
    <property type="match status" value="1"/>
</dbReference>
<dbReference type="InterPro" id="IPR041426">
    <property type="entry name" value="Mos1_HTH"/>
</dbReference>
<organism evidence="3 4">
    <name type="scientific">Caenorhabditis nigoni</name>
    <dbReference type="NCBI Taxonomy" id="1611254"/>
    <lineage>
        <taxon>Eukaryota</taxon>
        <taxon>Metazoa</taxon>
        <taxon>Ecdysozoa</taxon>
        <taxon>Nematoda</taxon>
        <taxon>Chromadorea</taxon>
        <taxon>Rhabditida</taxon>
        <taxon>Rhabditina</taxon>
        <taxon>Rhabditomorpha</taxon>
        <taxon>Rhabditoidea</taxon>
        <taxon>Rhabditidae</taxon>
        <taxon>Peloderinae</taxon>
        <taxon>Caenorhabditis</taxon>
    </lineage>
</organism>
<evidence type="ECO:0008006" key="5">
    <source>
        <dbReference type="Google" id="ProtNLM"/>
    </source>
</evidence>
<evidence type="ECO:0000313" key="3">
    <source>
        <dbReference type="EMBL" id="PIC14764.1"/>
    </source>
</evidence>
<dbReference type="EMBL" id="PDUG01000007">
    <property type="protein sequence ID" value="PIC14764.1"/>
    <property type="molecule type" value="Genomic_DNA"/>
</dbReference>
<proteinExistence type="predicted"/>
<evidence type="ECO:0000313" key="4">
    <source>
        <dbReference type="Proteomes" id="UP000230233"/>
    </source>
</evidence>